<evidence type="ECO:0000313" key="2">
    <source>
        <dbReference type="EMBL" id="MBB2956958.1"/>
    </source>
</evidence>
<dbReference type="SUPFAM" id="SSF51126">
    <property type="entry name" value="Pectin lyase-like"/>
    <property type="match status" value="2"/>
</dbReference>
<sequence length="659" mass="69718">MVDKTLANIKGPRGNGVQTPRITLGALWLDEIKNGMLFPRNVGMVQGPQGLPGTNAVENDTAFATYVAATTSLTRSALNNQYDQQSTVDVDALRLPTDLSASESWQRAINKAKSFGIRRVLGKSNSYLFHVPVDYSGLTDCTISGNGRDATTIKGMEAIDSAFANSTGNARGITFYGITFLGNAVDDTTAPQRGRTTSGVSFNIAIRATGAWAEDTMGPLPTGKSCTDIQIDSCAFKNLATGLPMYFQGVKGYAKVTNSLVENCLDSGFIYCADVQFTNNLVRRSRDNGVSVSRGCQSVTVIGNRIEDSCYWGIWTAGFEGGRGPERILVAANNISGTGYGAISLDDGPRNVTVIGNTADRFYRGPVDEQNAIHGRGVSVTGWPSGNLASPTHLARNVTISGNTFIDPPRGGVSFRGVDGIAVIGNTIINPGSATNLTGTAIASTDQSQNYGISMTSGYAGTVSNATVAHNIIVDYRATPVMNWAVNLAGVTNGTMLHNTAVGNRQQLQETPENGNTKIYNRNVDIASRVTIGGTAAALLRMTGPTATYRTIVFQTDGVDRWAFRMSNTAEGSGNTGGDLEFVRYDNSGTFISGGGIVIRRSNGQLRATYPIKGATSTTSGRPTAASVEAGAFLFDTNLNRPIWSDGTRWLDAVGNVVG</sequence>
<name>A0A7W4YEX3_9MICO</name>
<reference evidence="2 3" key="1">
    <citation type="submission" date="2020-08" db="EMBL/GenBank/DDBJ databases">
        <title>Sequencing the genomes of 1000 actinobacteria strains.</title>
        <authorList>
            <person name="Klenk H.-P."/>
        </authorList>
    </citation>
    <scope>NUCLEOTIDE SEQUENCE [LARGE SCALE GENOMIC DNA]</scope>
    <source>
        <strain evidence="2 3">DSM 20419</strain>
    </source>
</reference>
<protein>
    <recommendedName>
        <fullName evidence="1">Right handed beta helix domain-containing protein</fullName>
    </recommendedName>
</protein>
<dbReference type="InterPro" id="IPR006626">
    <property type="entry name" value="PbH1"/>
</dbReference>
<comment type="caution">
    <text evidence="2">The sequence shown here is derived from an EMBL/GenBank/DDBJ whole genome shotgun (WGS) entry which is preliminary data.</text>
</comment>
<evidence type="ECO:0000313" key="3">
    <source>
        <dbReference type="Proteomes" id="UP000545286"/>
    </source>
</evidence>
<organism evidence="2 3">
    <name type="scientific">Pseudoclavibacter helvolus</name>
    <dbReference type="NCBI Taxonomy" id="255205"/>
    <lineage>
        <taxon>Bacteria</taxon>
        <taxon>Bacillati</taxon>
        <taxon>Actinomycetota</taxon>
        <taxon>Actinomycetes</taxon>
        <taxon>Micrococcales</taxon>
        <taxon>Microbacteriaceae</taxon>
        <taxon>Pseudoclavibacter</taxon>
    </lineage>
</organism>
<dbReference type="Pfam" id="PF13229">
    <property type="entry name" value="Beta_helix"/>
    <property type="match status" value="1"/>
</dbReference>
<dbReference type="AlphaFoldDB" id="A0A7W4YEX3"/>
<feature type="domain" description="Right handed beta helix" evidence="1">
    <location>
        <begin position="227"/>
        <end position="362"/>
    </location>
</feature>
<dbReference type="InterPro" id="IPR039448">
    <property type="entry name" value="Beta_helix"/>
</dbReference>
<dbReference type="Gene3D" id="2.160.20.10">
    <property type="entry name" value="Single-stranded right-handed beta-helix, Pectin lyase-like"/>
    <property type="match status" value="1"/>
</dbReference>
<accession>A0A7W4YEX3</accession>
<proteinExistence type="predicted"/>
<dbReference type="SMART" id="SM00710">
    <property type="entry name" value="PbH1"/>
    <property type="match status" value="10"/>
</dbReference>
<dbReference type="InterPro" id="IPR012334">
    <property type="entry name" value="Pectin_lyas_fold"/>
</dbReference>
<dbReference type="RefSeq" id="WP_183623421.1">
    <property type="nucleotide sequence ID" value="NZ_JACHWJ010000001.1"/>
</dbReference>
<dbReference type="EMBL" id="JACHWJ010000001">
    <property type="protein sequence ID" value="MBB2956958.1"/>
    <property type="molecule type" value="Genomic_DNA"/>
</dbReference>
<evidence type="ECO:0000259" key="1">
    <source>
        <dbReference type="Pfam" id="PF13229"/>
    </source>
</evidence>
<dbReference type="InterPro" id="IPR011050">
    <property type="entry name" value="Pectin_lyase_fold/virulence"/>
</dbReference>
<gene>
    <name evidence="2" type="ORF">FHX72_001070</name>
</gene>
<dbReference type="Proteomes" id="UP000545286">
    <property type="component" value="Unassembled WGS sequence"/>
</dbReference>
<keyword evidence="3" id="KW-1185">Reference proteome</keyword>